<gene>
    <name evidence="1" type="ORF">METZ01_LOCUS269011</name>
</gene>
<sequence length="105" mass="12444">MNQLIEEIKVLYPDDAQLIKNLDQEAWEEQCVRKEYDKAYPPFNEDGTEAHYGSIQPLRTNNFWIEFAKVRLGYLEKIKRDPRKGKAAFKCGTPLMEQRFFAGWK</sequence>
<organism evidence="1">
    <name type="scientific">marine metagenome</name>
    <dbReference type="NCBI Taxonomy" id="408172"/>
    <lineage>
        <taxon>unclassified sequences</taxon>
        <taxon>metagenomes</taxon>
        <taxon>ecological metagenomes</taxon>
    </lineage>
</organism>
<protein>
    <submittedName>
        <fullName evidence="1">Uncharacterized protein</fullName>
    </submittedName>
</protein>
<reference evidence="1" key="1">
    <citation type="submission" date="2018-05" db="EMBL/GenBank/DDBJ databases">
        <authorList>
            <person name="Lanie J.A."/>
            <person name="Ng W.-L."/>
            <person name="Kazmierczak K.M."/>
            <person name="Andrzejewski T.M."/>
            <person name="Davidsen T.M."/>
            <person name="Wayne K.J."/>
            <person name="Tettelin H."/>
            <person name="Glass J.I."/>
            <person name="Rusch D."/>
            <person name="Podicherti R."/>
            <person name="Tsui H.-C.T."/>
            <person name="Winkler M.E."/>
        </authorList>
    </citation>
    <scope>NUCLEOTIDE SEQUENCE</scope>
</reference>
<name>A0A382JZ39_9ZZZZ</name>
<evidence type="ECO:0000313" key="1">
    <source>
        <dbReference type="EMBL" id="SVC16157.1"/>
    </source>
</evidence>
<proteinExistence type="predicted"/>
<dbReference type="AlphaFoldDB" id="A0A382JZ39"/>
<dbReference type="EMBL" id="UINC01076722">
    <property type="protein sequence ID" value="SVC16157.1"/>
    <property type="molecule type" value="Genomic_DNA"/>
</dbReference>
<accession>A0A382JZ39</accession>